<dbReference type="Pfam" id="PF00078">
    <property type="entry name" value="RVT_1"/>
    <property type="match status" value="1"/>
</dbReference>
<name>A0A812MIU6_9DINO</name>
<evidence type="ECO:0000313" key="4">
    <source>
        <dbReference type="Proteomes" id="UP000604046"/>
    </source>
</evidence>
<dbReference type="CDD" id="cd01650">
    <property type="entry name" value="RT_nLTR_like"/>
    <property type="match status" value="1"/>
</dbReference>
<feature type="region of interest" description="Disordered" evidence="1">
    <location>
        <begin position="260"/>
        <end position="438"/>
    </location>
</feature>
<dbReference type="SUPFAM" id="SSF56219">
    <property type="entry name" value="DNase I-like"/>
    <property type="match status" value="1"/>
</dbReference>
<feature type="compositionally biased region" description="Polar residues" evidence="1">
    <location>
        <begin position="368"/>
        <end position="406"/>
    </location>
</feature>
<proteinExistence type="predicted"/>
<sequence length="2446" mass="272879">MHLYPPLSCTRRRNGPSPSAKLKSSRRPPSRFRNAAAGEEGAVGAAQPSAKATTAAWNRPQANTGWGEAWTWNERDADWGSGWRTTEQATAGWWTGQWKQQWDGQQWTCRVPPPPPPPAKRRSVTSPERAAGQQERPDGETVSTGSGQDQAMPSMPSTSTGPATPMETLHTVKEELPSSEEESGEPADASSVPKAAAPPPLTGPVQHHASLDELPNSSTLATETEDARASSCNTCAQPSQLVALTPHAAGQAPFESICADNSTADEVRSSTQPGPQGLPLQQLPRQVKDEAGAGPRSLPTPSFHTTASSDTFTDENTVETTPPDLARQSSSDIEGADTSQCPVVGTTWTSDLSPTSPAELAATHQEDVTSQPLSQAEQLAKRSTNKIQGWQATGTPEAPSSPSSDVTIPEEPGTAASSSVDTNPASTTRVTNKMQRGTKLTHTALTAHWLGQDTSFNENTFEPLSACAVYSLWGKLTRSHAWARWKLMTGTRRVKALRDSVAAVTLSGPELTPAAPGRNNYHPRQHQCSISQPCVSRFLRMLTLTCFYPYLALGTSSQTSSPARAAITEPLHSPAAKRSYKRAVKRASRFGVTTYLGRTFTAKQLRARYQPDNVDRSSPSPLVETSAHNLRILYWNAGGLHASRHAELKHWLHIQDEHTRPDLVVITETHWPTTMEYPATDWQAVHTGAGQSQGGILVLVHNSVCPAHDIRYNELKPGRLLHVRISLQKRPAIDVLAVYQHAWNPDGGDGDRQARITRLLANRSDIWDRISKWARSVPARSLLLVAGDMNCPLQRETTHVGRGTPPLPTGHHYKDQFRLQDLLRDHGLCALNTWGKAGSHSVTFKPLKGTGTQIDFYLMRCRQTTPQALCASTLLNFPLLPETGVYHLPITARLPFPVAPRKASEKQGNSLKATQALLNKYPELLSTYQAHLPDHVSPHQDLTKIMADAWANALDQCCVSLHPSAAPTKISDSPEVVHLWQHRQELRALQRALATNHDTYVGTLDLQVHKRTRARQATSMLLRAWQQAVRCTRKAKELCKASRIRKKQHLDALIMEARNSSSPMTAVHQILKRYAPKVRQKRLQLRASQGHILTPQEEMQQIVGHFKQVYKQPDLAPPGRPVDQAVVFDPHSVLLAFSKLPNKALPSHFLPAPLWRASAHPATQVFQQTLVAAYDRAELLLPKAWHEIQVALIPKPSKPATSADSLRPISLLSPMAKVLAKLVAEEIRPIVLDAATHIPQFAYLEGRQTCDAIDRAFGHCREIRERRQNATVTTRDRRAGKTAQVISGGITLSLDLRKAFDSIPWQCLQACLEHFQIPAPIIQLILYLHENATYIFKTPRAQGSVLAGQGIRQGCGLAPMLWTLYSLFLASKLDTAAPSALKTFFADGFLAQWTIETWSDMKSVPTQISKIIEVLEDHGMQLSPGKTVVLYSLWGKQVHACLKPMLYQHATLGKCLRVGAANLKGKSYLLPVVMSHEQKVYGTVLRQWRALANNLPHITGLSNANFLTNFHLSDPLEGLDAALIKRLDKVESGPLAQLQPAAVKRWWEHLRKITNDPTVTQAESKVPPRNQDARPSAPCDVCGLTFPNEATLRWHISNVHVKLTKEQQHAKEAAFRERKASHMQHAHDGMPTCRHCRHEYSSWPQFAAHHNRQCCPVLHLGCTPTLPPYPPDPAPLLQDEDFLKTTQSDDWKQLAQKIRVIGRLHYCPFCNLWMAKTAMLHQHIKAQHVDEAAHLDQCQHFLLTRKGVNSPCQHCGTRHNRAAVMMDELTRGAAEMDLWKSMMNKPGEVGHKRQGDRAEDLSRQKGRQRGDRGKGNQSFAKQARQASGPSSLDHEEDDPLREAVKLITTLSLRHEDALAIHRQDTSYVFFMKTSPPELTVLSDLMRVGSEWKAKKEQSPALVTQPLRVVLLGCLLEAVTTRMQSLQDPTLHAKAQAAKLVNQAGDFHYMMWDDTEKVYQNKDDRESIPTKAVLEDIATLQRLILQPRVVGRFHAQRKLAPDMQGEVVPFVLEIGLRNQASHEVYHLLDKYCHQAIWHLAGTSLRHDKLGRGASANALEKLAEKYMPPKPKKKPERPVVEGRDYIPLEGGEPDGPVEIGSEGSWRDSLHSQQRRKGSNGEQGNEPCRNQFGFQSQEGHRHQRAQNQSKLQSVHRQEKNELQSVHLRTQCRVVRNFLFTRWTGNPATQQWRNTSAGMRKSMLQDVPVQFLQETKQEPGNPRNLLVELHTFEPGTASEAKAVEQRVPAETRGLGPYNPGRGLGPYNPGWKMREMSQGAVPEDHLRRNDLLEARRHLQSQRDHHRSEWEQRKPLRSTRILLGGEQKGEECEKGARSQTLEMRKMNGEIGQDDEVDYQKEKAEIDYQEEKAEIDYQEEKTEIDYQEESKFYGLCTNKSLYSDKTMNGARDPLVMWIWTSIPGAKNLYDPKTMQFDYNGAMAMMLMLGVSGA</sequence>
<gene>
    <name evidence="3" type="primary">Pol</name>
    <name evidence="3" type="ORF">SNAT2548_LOCUS14153</name>
</gene>
<feature type="compositionally biased region" description="Low complexity" evidence="1">
    <location>
        <begin position="35"/>
        <end position="56"/>
    </location>
</feature>
<dbReference type="InterPro" id="IPR000477">
    <property type="entry name" value="RT_dom"/>
</dbReference>
<feature type="region of interest" description="Disordered" evidence="1">
    <location>
        <begin position="2082"/>
        <end position="2158"/>
    </location>
</feature>
<organism evidence="3 4">
    <name type="scientific">Symbiodinium natans</name>
    <dbReference type="NCBI Taxonomy" id="878477"/>
    <lineage>
        <taxon>Eukaryota</taxon>
        <taxon>Sar</taxon>
        <taxon>Alveolata</taxon>
        <taxon>Dinophyceae</taxon>
        <taxon>Suessiales</taxon>
        <taxon>Symbiodiniaceae</taxon>
        <taxon>Symbiodinium</taxon>
    </lineage>
</organism>
<feature type="compositionally biased region" description="Low complexity" evidence="1">
    <location>
        <begin position="272"/>
        <end position="284"/>
    </location>
</feature>
<feature type="compositionally biased region" description="Polar residues" evidence="1">
    <location>
        <begin position="299"/>
        <end position="311"/>
    </location>
</feature>
<dbReference type="EMBL" id="CAJNDS010001602">
    <property type="protein sequence ID" value="CAE7267184.1"/>
    <property type="molecule type" value="Genomic_DNA"/>
</dbReference>
<feature type="domain" description="Reverse transcriptase" evidence="2">
    <location>
        <begin position="1174"/>
        <end position="1452"/>
    </location>
</feature>
<feature type="compositionally biased region" description="Polar residues" evidence="1">
    <location>
        <begin position="327"/>
        <end position="356"/>
    </location>
</feature>
<feature type="region of interest" description="Disordered" evidence="1">
    <location>
        <begin position="2312"/>
        <end position="2335"/>
    </location>
</feature>
<feature type="region of interest" description="Disordered" evidence="1">
    <location>
        <begin position="1785"/>
        <end position="1838"/>
    </location>
</feature>
<protein>
    <submittedName>
        <fullName evidence="3">Pol protein</fullName>
    </submittedName>
</protein>
<dbReference type="PANTHER" id="PTHR19446">
    <property type="entry name" value="REVERSE TRANSCRIPTASES"/>
    <property type="match status" value="1"/>
</dbReference>
<dbReference type="Proteomes" id="UP000604046">
    <property type="component" value="Unassembled WGS sequence"/>
</dbReference>
<dbReference type="OrthoDB" id="6624020at2759"/>
<dbReference type="SMART" id="SM00355">
    <property type="entry name" value="ZnF_C2H2"/>
    <property type="match status" value="2"/>
</dbReference>
<feature type="compositionally biased region" description="Polar residues" evidence="1">
    <location>
        <begin position="141"/>
        <end position="162"/>
    </location>
</feature>
<feature type="compositionally biased region" description="Polar residues" evidence="1">
    <location>
        <begin position="2142"/>
        <end position="2151"/>
    </location>
</feature>
<feature type="compositionally biased region" description="Basic and acidic residues" evidence="1">
    <location>
        <begin position="2321"/>
        <end position="2335"/>
    </location>
</feature>
<feature type="compositionally biased region" description="Low complexity" evidence="1">
    <location>
        <begin position="90"/>
        <end position="108"/>
    </location>
</feature>
<dbReference type="InterPro" id="IPR036691">
    <property type="entry name" value="Endo/exonu/phosph_ase_sf"/>
</dbReference>
<dbReference type="InterPro" id="IPR013087">
    <property type="entry name" value="Znf_C2H2_type"/>
</dbReference>
<feature type="region of interest" description="Disordered" evidence="1">
    <location>
        <begin position="1"/>
        <end position="234"/>
    </location>
</feature>
<evidence type="ECO:0000313" key="3">
    <source>
        <dbReference type="EMBL" id="CAE7267184.1"/>
    </source>
</evidence>
<feature type="compositionally biased region" description="Polar residues" evidence="1">
    <location>
        <begin position="1816"/>
        <end position="1830"/>
    </location>
</feature>
<reference evidence="3" key="1">
    <citation type="submission" date="2021-02" db="EMBL/GenBank/DDBJ databases">
        <authorList>
            <person name="Dougan E. K."/>
            <person name="Rhodes N."/>
            <person name="Thang M."/>
            <person name="Chan C."/>
        </authorList>
    </citation>
    <scope>NUCLEOTIDE SEQUENCE</scope>
</reference>
<dbReference type="PROSITE" id="PS50878">
    <property type="entry name" value="RT_POL"/>
    <property type="match status" value="1"/>
</dbReference>
<dbReference type="Gene3D" id="3.60.10.10">
    <property type="entry name" value="Endonuclease/exonuclease/phosphatase"/>
    <property type="match status" value="1"/>
</dbReference>
<keyword evidence="4" id="KW-1185">Reference proteome</keyword>
<evidence type="ECO:0000259" key="2">
    <source>
        <dbReference type="PROSITE" id="PS50878"/>
    </source>
</evidence>
<feature type="compositionally biased region" description="Basic and acidic residues" evidence="1">
    <location>
        <begin position="1788"/>
        <end position="1814"/>
    </location>
</feature>
<feature type="compositionally biased region" description="Polar residues" evidence="1">
    <location>
        <begin position="415"/>
        <end position="438"/>
    </location>
</feature>
<accession>A0A812MIU6</accession>
<comment type="caution">
    <text evidence="3">The sequence shown here is derived from an EMBL/GenBank/DDBJ whole genome shotgun (WGS) entry which is preliminary data.</text>
</comment>
<evidence type="ECO:0000256" key="1">
    <source>
        <dbReference type="SAM" id="MobiDB-lite"/>
    </source>
</evidence>
<feature type="compositionally biased region" description="Low complexity" evidence="1">
    <location>
        <begin position="186"/>
        <end position="195"/>
    </location>
</feature>
<dbReference type="PROSITE" id="PS00028">
    <property type="entry name" value="ZINC_FINGER_C2H2_1"/>
    <property type="match status" value="2"/>
</dbReference>